<accession>A0A9P3G4E7</accession>
<dbReference type="PANTHER" id="PTHR48109:SF1">
    <property type="entry name" value="DIHYDROOROTATE DEHYDROGENASE (FUMARATE)"/>
    <property type="match status" value="1"/>
</dbReference>
<dbReference type="SUPFAM" id="SSF51395">
    <property type="entry name" value="FMN-linked oxidoreductases"/>
    <property type="match status" value="1"/>
</dbReference>
<organism evidence="8 9">
    <name type="scientific">Phanerochaete sordida</name>
    <dbReference type="NCBI Taxonomy" id="48140"/>
    <lineage>
        <taxon>Eukaryota</taxon>
        <taxon>Fungi</taxon>
        <taxon>Dikarya</taxon>
        <taxon>Basidiomycota</taxon>
        <taxon>Agaricomycotina</taxon>
        <taxon>Agaricomycetes</taxon>
        <taxon>Polyporales</taxon>
        <taxon>Phanerochaetaceae</taxon>
        <taxon>Phanerochaete</taxon>
    </lineage>
</organism>
<evidence type="ECO:0000313" key="9">
    <source>
        <dbReference type="Proteomes" id="UP000703269"/>
    </source>
</evidence>
<dbReference type="InterPro" id="IPR005720">
    <property type="entry name" value="Dihydroorotate_DH_cat"/>
</dbReference>
<evidence type="ECO:0000256" key="1">
    <source>
        <dbReference type="ARBA" id="ARBA00001917"/>
    </source>
</evidence>
<dbReference type="AlphaFoldDB" id="A0A9P3G4E7"/>
<dbReference type="GO" id="GO:0004152">
    <property type="term" value="F:dihydroorotate dehydrogenase activity"/>
    <property type="evidence" value="ECO:0007669"/>
    <property type="project" value="TreeGrafter"/>
</dbReference>
<evidence type="ECO:0000256" key="5">
    <source>
        <dbReference type="ARBA" id="ARBA00022975"/>
    </source>
</evidence>
<dbReference type="GO" id="GO:0006207">
    <property type="term" value="P:'de novo' pyrimidine nucleobase biosynthetic process"/>
    <property type="evidence" value="ECO:0007669"/>
    <property type="project" value="TreeGrafter"/>
</dbReference>
<dbReference type="InterPro" id="IPR050074">
    <property type="entry name" value="DHO_dehydrogenase"/>
</dbReference>
<dbReference type="InterPro" id="IPR023359">
    <property type="entry name" value="Dihydro_DH_chainA_dom2"/>
</dbReference>
<comment type="pathway">
    <text evidence="2">Pyrimidine metabolism; UMP biosynthesis via de novo pathway.</text>
</comment>
<dbReference type="GO" id="GO:0006221">
    <property type="term" value="P:pyrimidine nucleotide biosynthetic process"/>
    <property type="evidence" value="ECO:0007669"/>
    <property type="project" value="UniProtKB-KW"/>
</dbReference>
<name>A0A9P3G4E7_9APHY</name>
<keyword evidence="3" id="KW-0285">Flavoprotein</keyword>
<evidence type="ECO:0000256" key="3">
    <source>
        <dbReference type="ARBA" id="ARBA00022630"/>
    </source>
</evidence>
<comment type="caution">
    <text evidence="8">The sequence shown here is derived from an EMBL/GenBank/DDBJ whole genome shotgun (WGS) entry which is preliminary data.</text>
</comment>
<evidence type="ECO:0000256" key="6">
    <source>
        <dbReference type="ARBA" id="ARBA00023002"/>
    </source>
</evidence>
<sequence length="332" mass="35278">MVRVHTLEIDPPVANASCAWASDYDQLRELYDSPYTGAVTTRTATLDGFTESEVNQVVFMSSSTTTLNSYGYSPHPLRLYAAWAKTLLTAPSPRGQLPSKPIIISVTSSKPDDLQEMISVLRDLRSELKSLGADPTLVAIELNTSCPNIKDTPPPSYNFASLRPLLQVLSDAYLSDPSLAFGLKLPPYLYATCFHDVLSTISSFSHHSTSSSVVVANPIAFITCTNTLGSSLLFTDQVQSATTTSSGFALPTPLGGLGGDAIHAIALGNVYTFSTLINQHPDLAVRGIRLFGAGGVTSQAAARRMYHAGASVVECASLLGTLGAKGFELLVD</sequence>
<keyword evidence="6" id="KW-0560">Oxidoreductase</keyword>
<keyword evidence="5" id="KW-0665">Pyrimidine biosynthesis</keyword>
<evidence type="ECO:0000256" key="4">
    <source>
        <dbReference type="ARBA" id="ARBA00022643"/>
    </source>
</evidence>
<dbReference type="OrthoDB" id="14784at2759"/>
<dbReference type="PANTHER" id="PTHR48109">
    <property type="entry name" value="DIHYDROOROTATE DEHYDROGENASE (QUINONE), MITOCHONDRIAL-RELATED"/>
    <property type="match status" value="1"/>
</dbReference>
<protein>
    <submittedName>
        <fullName evidence="8">FMN-linked oxidoreductase</fullName>
    </submittedName>
</protein>
<dbReference type="Pfam" id="PF01180">
    <property type="entry name" value="DHO_dh"/>
    <property type="match status" value="1"/>
</dbReference>
<keyword evidence="4" id="KW-0288">FMN</keyword>
<dbReference type="Gene3D" id="3.20.20.70">
    <property type="entry name" value="Aldolase class I"/>
    <property type="match status" value="1"/>
</dbReference>
<gene>
    <name evidence="8" type="ORF">PsYK624_039851</name>
</gene>
<dbReference type="EMBL" id="BPQB01000007">
    <property type="protein sequence ID" value="GJE87902.1"/>
    <property type="molecule type" value="Genomic_DNA"/>
</dbReference>
<comment type="cofactor">
    <cofactor evidence="1">
        <name>FMN</name>
        <dbReference type="ChEBI" id="CHEBI:58210"/>
    </cofactor>
</comment>
<dbReference type="InterPro" id="IPR013785">
    <property type="entry name" value="Aldolase_TIM"/>
</dbReference>
<evidence type="ECO:0000259" key="7">
    <source>
        <dbReference type="Pfam" id="PF01180"/>
    </source>
</evidence>
<evidence type="ECO:0000256" key="2">
    <source>
        <dbReference type="ARBA" id="ARBA00004725"/>
    </source>
</evidence>
<dbReference type="Gene3D" id="2.30.26.10">
    <property type="entry name" value="Dihydroorotate Dehydrogenase A, chain A, domain 2"/>
    <property type="match status" value="1"/>
</dbReference>
<keyword evidence="9" id="KW-1185">Reference proteome</keyword>
<reference evidence="8 9" key="1">
    <citation type="submission" date="2021-08" db="EMBL/GenBank/DDBJ databases">
        <title>Draft Genome Sequence of Phanerochaete sordida strain YK-624.</title>
        <authorList>
            <person name="Mori T."/>
            <person name="Dohra H."/>
            <person name="Suzuki T."/>
            <person name="Kawagishi H."/>
            <person name="Hirai H."/>
        </authorList>
    </citation>
    <scope>NUCLEOTIDE SEQUENCE [LARGE SCALE GENOMIC DNA]</scope>
    <source>
        <strain evidence="8 9">YK-624</strain>
    </source>
</reference>
<dbReference type="Proteomes" id="UP000703269">
    <property type="component" value="Unassembled WGS sequence"/>
</dbReference>
<feature type="domain" description="Dihydroorotate dehydrogenase catalytic" evidence="7">
    <location>
        <begin position="4"/>
        <end position="321"/>
    </location>
</feature>
<proteinExistence type="predicted"/>
<dbReference type="GO" id="GO:0005737">
    <property type="term" value="C:cytoplasm"/>
    <property type="evidence" value="ECO:0007669"/>
    <property type="project" value="InterPro"/>
</dbReference>
<evidence type="ECO:0000313" key="8">
    <source>
        <dbReference type="EMBL" id="GJE87902.1"/>
    </source>
</evidence>